<dbReference type="EMBL" id="BDGU01000149">
    <property type="protein sequence ID" value="GAW03506.1"/>
    <property type="molecule type" value="Genomic_DNA"/>
</dbReference>
<proteinExistence type="predicted"/>
<accession>A0A1Q3E8K3</accession>
<dbReference type="PANTHER" id="PTHR31594">
    <property type="entry name" value="AIG1-TYPE G DOMAIN-CONTAINING PROTEIN"/>
    <property type="match status" value="1"/>
</dbReference>
<comment type="caution">
    <text evidence="3">The sequence shown here is derived from an EMBL/GenBank/DDBJ whole genome shotgun (WGS) entry which is preliminary data.</text>
</comment>
<reference evidence="3 4" key="1">
    <citation type="submission" date="2016-08" db="EMBL/GenBank/DDBJ databases">
        <authorList>
            <consortium name="Lentinula edodes genome sequencing consortium"/>
            <person name="Sakamoto Y."/>
            <person name="Nakade K."/>
            <person name="Sato S."/>
            <person name="Yoshida Y."/>
            <person name="Miyazaki K."/>
            <person name="Natsume S."/>
            <person name="Konno N."/>
        </authorList>
    </citation>
    <scope>NUCLEOTIDE SEQUENCE [LARGE SCALE GENOMIC DNA]</scope>
    <source>
        <strain evidence="3 4">NBRC 111202</strain>
    </source>
</reference>
<dbReference type="InterPro" id="IPR003409">
    <property type="entry name" value="MORN"/>
</dbReference>
<keyword evidence="4" id="KW-1185">Reference proteome</keyword>
<keyword evidence="1" id="KW-0677">Repeat</keyword>
<evidence type="ECO:0000256" key="2">
    <source>
        <dbReference type="SAM" id="SignalP"/>
    </source>
</evidence>
<dbReference type="STRING" id="5353.A0A1Q3E8K3"/>
<dbReference type="InterPro" id="IPR052090">
    <property type="entry name" value="Cytolytic_pore-forming_toxin"/>
</dbReference>
<dbReference type="Proteomes" id="UP000188533">
    <property type="component" value="Unassembled WGS sequence"/>
</dbReference>
<name>A0A1Q3E8K3_LENED</name>
<reference evidence="3 4" key="2">
    <citation type="submission" date="2017-02" db="EMBL/GenBank/DDBJ databases">
        <title>A genome survey and senescence transcriptome analysis in Lentinula edodes.</title>
        <authorList>
            <person name="Sakamoto Y."/>
            <person name="Nakade K."/>
            <person name="Sato S."/>
            <person name="Yoshida Y."/>
            <person name="Miyazaki K."/>
            <person name="Natsume S."/>
            <person name="Konno N."/>
        </authorList>
    </citation>
    <scope>NUCLEOTIDE SEQUENCE [LARGE SCALE GENOMIC DNA]</scope>
    <source>
        <strain evidence="3 4">NBRC 111202</strain>
    </source>
</reference>
<feature type="signal peptide" evidence="2">
    <location>
        <begin position="1"/>
        <end position="17"/>
    </location>
</feature>
<dbReference type="SMART" id="SM00698">
    <property type="entry name" value="MORN"/>
    <property type="match status" value="2"/>
</dbReference>
<keyword evidence="2" id="KW-0732">Signal</keyword>
<evidence type="ECO:0000313" key="4">
    <source>
        <dbReference type="Proteomes" id="UP000188533"/>
    </source>
</evidence>
<dbReference type="Gene3D" id="2.20.110.10">
    <property type="entry name" value="Histone H3 K4-specific methyltransferase SET7/9 N-terminal domain"/>
    <property type="match status" value="1"/>
</dbReference>
<organism evidence="3 4">
    <name type="scientific">Lentinula edodes</name>
    <name type="common">Shiitake mushroom</name>
    <name type="synonym">Lentinus edodes</name>
    <dbReference type="NCBI Taxonomy" id="5353"/>
    <lineage>
        <taxon>Eukaryota</taxon>
        <taxon>Fungi</taxon>
        <taxon>Dikarya</taxon>
        <taxon>Basidiomycota</taxon>
        <taxon>Agaricomycotina</taxon>
        <taxon>Agaricomycetes</taxon>
        <taxon>Agaricomycetidae</taxon>
        <taxon>Agaricales</taxon>
        <taxon>Marasmiineae</taxon>
        <taxon>Omphalotaceae</taxon>
        <taxon>Lentinula</taxon>
    </lineage>
</organism>
<evidence type="ECO:0000313" key="3">
    <source>
        <dbReference type="EMBL" id="GAW03506.1"/>
    </source>
</evidence>
<feature type="chain" id="PRO_5010319172" evidence="2">
    <location>
        <begin position="18"/>
        <end position="730"/>
    </location>
</feature>
<evidence type="ECO:0000256" key="1">
    <source>
        <dbReference type="ARBA" id="ARBA00022737"/>
    </source>
</evidence>
<dbReference type="AlphaFoldDB" id="A0A1Q3E8K3"/>
<dbReference type="PANTHER" id="PTHR31594:SF14">
    <property type="entry name" value="FIBRONECTIN TYPE-III DOMAIN-CONTAINING PROTEIN"/>
    <property type="match status" value="1"/>
</dbReference>
<protein>
    <submittedName>
        <fullName evidence="3">Neoverrucotoxin subunit alpha-like</fullName>
    </submittedName>
</protein>
<dbReference type="Pfam" id="PF02493">
    <property type="entry name" value="MORN"/>
    <property type="match status" value="2"/>
</dbReference>
<sequence length="730" mass="81109">MIIPAACIILLLFRVDQLSIPDGQCISLTFHSKIFVETLRLRVTAISNNSEHLTSLRWEFDQKKWTFLLWEDPPSWLFAEDVVKRVQVVPNPSNSLKFKDIKTISDRANALDITAELSVSILSGMIDLKGSGQYLDTSKSNVSSREVSMICTTRKNLKRLDLKGSDRITIDTYNRAVEHQATHVVTGIIYGGTLVTNVVEKASSSESQTKIHGEFSASLMKNMASKFSAEGKASVDSDKTCKDVLESRDFDFYGDYSASDRPNAITIGDLFELAKQWPTIIGDGVPCQITVTPLSNFVDGSIEAKIIHELESDELAAILTAYDEIYRLAGRRTRIQAALEAGNGGLGACCSTFAAACKKRKLVTDGILGRSRQALAKYLIAFRRGGAEEVGKTTIEFVDAAKVGLDDHLKECQQDESVLGLLQSIQDLAAAHGAPLETLNGLRHRMTRANRGTLGVVLIPPSPNLDGAINTYEVLVANIKRWRADEDKKDTDEDGKPKETVFISFYCDPTLLPEFRNLEGKKGVLTKALVEFEKSQSPRFIHYGVLPTGLTSIQKQIDWSLLNDEGWAFIHNDQESYDYIGEVSGGKRHGRGTATYANKSTYSGDWWHGRRHGEGELVEKTRKLTGVFINDQYWADGVVVDITILSHHVAFGAARIPLRKGDAGTSHVRMIGTMLEWKEGEEHNLVVEGKEGQKLEMITVGKLIRHDQDEMFNKNWPLEEGVEIKVEKRS</sequence>
<gene>
    <name evidence="3" type="ORF">LENED_005235</name>
</gene>
<dbReference type="SUPFAM" id="SSF82185">
    <property type="entry name" value="Histone H3 K4-specific methyltransferase SET7/9 N-terminal domain"/>
    <property type="match status" value="1"/>
</dbReference>